<organism evidence="2">
    <name type="scientific">marine metagenome</name>
    <dbReference type="NCBI Taxonomy" id="408172"/>
    <lineage>
        <taxon>unclassified sequences</taxon>
        <taxon>metagenomes</taxon>
        <taxon>ecological metagenomes</taxon>
    </lineage>
</organism>
<dbReference type="GO" id="GO:0004588">
    <property type="term" value="F:orotate phosphoribosyltransferase activity"/>
    <property type="evidence" value="ECO:0007669"/>
    <property type="project" value="TreeGrafter"/>
</dbReference>
<sequence length="96" mass="10386">NVVIVDDVITAGTAIREAVDIINNAGATTTGIVISLDRQERGVGDLSAAKEISNTLNIPVISIVNLDEVIDYIDNNPSDYGQHIDKIKKYREEYGA</sequence>
<gene>
    <name evidence="2" type="ORF">METZ01_LOCUS196733</name>
</gene>
<dbReference type="PANTHER" id="PTHR46683:SF1">
    <property type="entry name" value="OROTATE PHOSPHORIBOSYLTRANSFERASE 1-RELATED"/>
    <property type="match status" value="1"/>
</dbReference>
<dbReference type="GO" id="GO:0006221">
    <property type="term" value="P:pyrimidine nucleotide biosynthetic process"/>
    <property type="evidence" value="ECO:0007669"/>
    <property type="project" value="TreeGrafter"/>
</dbReference>
<feature type="domain" description="Phosphoribosyltransferase" evidence="1">
    <location>
        <begin position="1"/>
        <end position="53"/>
    </location>
</feature>
<evidence type="ECO:0000259" key="1">
    <source>
        <dbReference type="Pfam" id="PF00156"/>
    </source>
</evidence>
<dbReference type="EMBL" id="UINC01041935">
    <property type="protein sequence ID" value="SVB43879.1"/>
    <property type="molecule type" value="Genomic_DNA"/>
</dbReference>
<protein>
    <recommendedName>
        <fullName evidence="1">Phosphoribosyltransferase domain-containing protein</fullName>
    </recommendedName>
</protein>
<name>A0A382E0D1_9ZZZZ</name>
<proteinExistence type="predicted"/>
<dbReference type="GO" id="GO:0005737">
    <property type="term" value="C:cytoplasm"/>
    <property type="evidence" value="ECO:0007669"/>
    <property type="project" value="TreeGrafter"/>
</dbReference>
<dbReference type="GO" id="GO:0046132">
    <property type="term" value="P:pyrimidine ribonucleoside biosynthetic process"/>
    <property type="evidence" value="ECO:0007669"/>
    <property type="project" value="TreeGrafter"/>
</dbReference>
<dbReference type="GO" id="GO:0006207">
    <property type="term" value="P:'de novo' pyrimidine nucleobase biosynthetic process"/>
    <property type="evidence" value="ECO:0007669"/>
    <property type="project" value="TreeGrafter"/>
</dbReference>
<evidence type="ECO:0000313" key="2">
    <source>
        <dbReference type="EMBL" id="SVB43879.1"/>
    </source>
</evidence>
<accession>A0A382E0D1</accession>
<dbReference type="PANTHER" id="PTHR46683">
    <property type="entry name" value="OROTATE PHOSPHORIBOSYLTRANSFERASE 1-RELATED"/>
    <property type="match status" value="1"/>
</dbReference>
<dbReference type="CDD" id="cd06223">
    <property type="entry name" value="PRTases_typeI"/>
    <property type="match status" value="1"/>
</dbReference>
<dbReference type="Gene3D" id="3.40.50.2020">
    <property type="match status" value="1"/>
</dbReference>
<dbReference type="SUPFAM" id="SSF53271">
    <property type="entry name" value="PRTase-like"/>
    <property type="match status" value="1"/>
</dbReference>
<dbReference type="InterPro" id="IPR000836">
    <property type="entry name" value="PRTase_dom"/>
</dbReference>
<dbReference type="Pfam" id="PF00156">
    <property type="entry name" value="Pribosyltran"/>
    <property type="match status" value="1"/>
</dbReference>
<dbReference type="AlphaFoldDB" id="A0A382E0D1"/>
<feature type="non-terminal residue" evidence="2">
    <location>
        <position position="1"/>
    </location>
</feature>
<dbReference type="InterPro" id="IPR029057">
    <property type="entry name" value="PRTase-like"/>
</dbReference>
<reference evidence="2" key="1">
    <citation type="submission" date="2018-05" db="EMBL/GenBank/DDBJ databases">
        <authorList>
            <person name="Lanie J.A."/>
            <person name="Ng W.-L."/>
            <person name="Kazmierczak K.M."/>
            <person name="Andrzejewski T.M."/>
            <person name="Davidsen T.M."/>
            <person name="Wayne K.J."/>
            <person name="Tettelin H."/>
            <person name="Glass J.I."/>
            <person name="Rusch D."/>
            <person name="Podicherti R."/>
            <person name="Tsui H.-C.T."/>
            <person name="Winkler M.E."/>
        </authorList>
    </citation>
    <scope>NUCLEOTIDE SEQUENCE</scope>
</reference>